<sequence>MHHKIEPKKAPSFIKPWFTFHNPIFSEYNIIFGHWSSLGDYPTPKNIYGLDTGCCWGGQLTALQWDNKKFFKVNSLKYFKTHIIHITIVS</sequence>
<dbReference type="STRING" id="67801.A0A1B0C754"/>
<reference evidence="1" key="2">
    <citation type="submission" date="2020-05" db="UniProtKB">
        <authorList>
            <consortium name="EnsemblMetazoa"/>
        </authorList>
    </citation>
    <scope>IDENTIFICATION</scope>
    <source>
        <strain evidence="1">IAEA</strain>
    </source>
</reference>
<keyword evidence="2" id="KW-1185">Reference proteome</keyword>
<evidence type="ECO:0000313" key="2">
    <source>
        <dbReference type="Proteomes" id="UP000092460"/>
    </source>
</evidence>
<accession>A0A1B0C754</accession>
<evidence type="ECO:0000313" key="1">
    <source>
        <dbReference type="EnsemblMetazoa" id="GPPI050998-PA"/>
    </source>
</evidence>
<dbReference type="AlphaFoldDB" id="A0A1B0C754"/>
<protein>
    <submittedName>
        <fullName evidence="1">Uncharacterized protein</fullName>
    </submittedName>
</protein>
<proteinExistence type="predicted"/>
<dbReference type="Proteomes" id="UP000092460">
    <property type="component" value="Unassembled WGS sequence"/>
</dbReference>
<name>A0A1B0C754_9MUSC</name>
<dbReference type="Gene3D" id="3.60.21.10">
    <property type="match status" value="1"/>
</dbReference>
<dbReference type="EnsemblMetazoa" id="GPPI050998-RA">
    <property type="protein sequence ID" value="GPPI050998-PA"/>
    <property type="gene ID" value="GPPI050998"/>
</dbReference>
<dbReference type="InterPro" id="IPR029052">
    <property type="entry name" value="Metallo-depent_PP-like"/>
</dbReference>
<dbReference type="VEuPathDB" id="VectorBase:GPPI050998"/>
<reference evidence="2" key="1">
    <citation type="submission" date="2015-01" db="EMBL/GenBank/DDBJ databases">
        <authorList>
            <person name="Aksoy S."/>
            <person name="Warren W."/>
            <person name="Wilson R.K."/>
        </authorList>
    </citation>
    <scope>NUCLEOTIDE SEQUENCE [LARGE SCALE GENOMIC DNA]</scope>
    <source>
        <strain evidence="2">IAEA</strain>
    </source>
</reference>
<organism evidence="1 2">
    <name type="scientific">Glossina palpalis gambiensis</name>
    <dbReference type="NCBI Taxonomy" id="67801"/>
    <lineage>
        <taxon>Eukaryota</taxon>
        <taxon>Metazoa</taxon>
        <taxon>Ecdysozoa</taxon>
        <taxon>Arthropoda</taxon>
        <taxon>Hexapoda</taxon>
        <taxon>Insecta</taxon>
        <taxon>Pterygota</taxon>
        <taxon>Neoptera</taxon>
        <taxon>Endopterygota</taxon>
        <taxon>Diptera</taxon>
        <taxon>Brachycera</taxon>
        <taxon>Muscomorpha</taxon>
        <taxon>Hippoboscoidea</taxon>
        <taxon>Glossinidae</taxon>
        <taxon>Glossina</taxon>
    </lineage>
</organism>
<dbReference type="EMBL" id="JXJN01027594">
    <property type="status" value="NOT_ANNOTATED_CDS"/>
    <property type="molecule type" value="Genomic_DNA"/>
</dbReference>
<dbReference type="SUPFAM" id="SSF56300">
    <property type="entry name" value="Metallo-dependent phosphatases"/>
    <property type="match status" value="1"/>
</dbReference>